<gene>
    <name evidence="10" type="ORF">RDV89_18065</name>
</gene>
<feature type="transmembrane region" description="Helical" evidence="8">
    <location>
        <begin position="639"/>
        <end position="658"/>
    </location>
</feature>
<keyword evidence="2" id="KW-1003">Cell membrane</keyword>
<reference evidence="10 11" key="1">
    <citation type="submission" date="2023-08" db="EMBL/GenBank/DDBJ databases">
        <title>Nocardioides seae sp. nov., a bacterium isolated from a soil.</title>
        <authorList>
            <person name="Wang X."/>
        </authorList>
    </citation>
    <scope>NUCLEOTIDE SEQUENCE [LARGE SCALE GENOMIC DNA]</scope>
    <source>
        <strain evidence="10 11">YZH12</strain>
    </source>
</reference>
<feature type="region of interest" description="Disordered" evidence="7">
    <location>
        <begin position="449"/>
        <end position="473"/>
    </location>
</feature>
<dbReference type="EMBL" id="JAVYII010000009">
    <property type="protein sequence ID" value="MDT9595000.1"/>
    <property type="molecule type" value="Genomic_DNA"/>
</dbReference>
<dbReference type="InterPro" id="IPR050545">
    <property type="entry name" value="Mycobact_MmpL"/>
</dbReference>
<dbReference type="Proteomes" id="UP001268542">
    <property type="component" value="Unassembled WGS sequence"/>
</dbReference>
<evidence type="ECO:0000256" key="5">
    <source>
        <dbReference type="ARBA" id="ARBA00023136"/>
    </source>
</evidence>
<evidence type="ECO:0000313" key="11">
    <source>
        <dbReference type="Proteomes" id="UP001268542"/>
    </source>
</evidence>
<feature type="transmembrane region" description="Helical" evidence="8">
    <location>
        <begin position="298"/>
        <end position="318"/>
    </location>
</feature>
<organism evidence="10 11">
    <name type="scientific">Nocardioides imazamoxiresistens</name>
    <dbReference type="NCBI Taxonomy" id="3231893"/>
    <lineage>
        <taxon>Bacteria</taxon>
        <taxon>Bacillati</taxon>
        <taxon>Actinomycetota</taxon>
        <taxon>Actinomycetes</taxon>
        <taxon>Propionibacteriales</taxon>
        <taxon>Nocardioidaceae</taxon>
        <taxon>Nocardioides</taxon>
    </lineage>
</organism>
<name>A0ABU3Q0J4_9ACTN</name>
<dbReference type="PANTHER" id="PTHR33406">
    <property type="entry name" value="MEMBRANE PROTEIN MJ1562-RELATED"/>
    <property type="match status" value="1"/>
</dbReference>
<feature type="compositionally biased region" description="Basic and acidic residues" evidence="7">
    <location>
        <begin position="449"/>
        <end position="470"/>
    </location>
</feature>
<evidence type="ECO:0000259" key="9">
    <source>
        <dbReference type="PROSITE" id="PS50156"/>
    </source>
</evidence>
<feature type="transmembrane region" description="Helical" evidence="8">
    <location>
        <begin position="17"/>
        <end position="37"/>
    </location>
</feature>
<evidence type="ECO:0000256" key="1">
    <source>
        <dbReference type="ARBA" id="ARBA00004651"/>
    </source>
</evidence>
<keyword evidence="4 8" id="KW-1133">Transmembrane helix</keyword>
<feature type="transmembrane region" description="Helical" evidence="8">
    <location>
        <begin position="706"/>
        <end position="727"/>
    </location>
</feature>
<evidence type="ECO:0000256" key="7">
    <source>
        <dbReference type="SAM" id="MobiDB-lite"/>
    </source>
</evidence>
<feature type="domain" description="SSD" evidence="9">
    <location>
        <begin position="294"/>
        <end position="426"/>
    </location>
</feature>
<feature type="transmembrane region" description="Helical" evidence="8">
    <location>
        <begin position="479"/>
        <end position="498"/>
    </location>
</feature>
<feature type="transmembrane region" description="Helical" evidence="8">
    <location>
        <begin position="404"/>
        <end position="427"/>
    </location>
</feature>
<keyword evidence="5 8" id="KW-0472">Membrane</keyword>
<feature type="transmembrane region" description="Helical" evidence="8">
    <location>
        <begin position="375"/>
        <end position="398"/>
    </location>
</feature>
<evidence type="ECO:0000256" key="3">
    <source>
        <dbReference type="ARBA" id="ARBA00022692"/>
    </source>
</evidence>
<evidence type="ECO:0000256" key="4">
    <source>
        <dbReference type="ARBA" id="ARBA00022989"/>
    </source>
</evidence>
<dbReference type="PROSITE" id="PS50156">
    <property type="entry name" value="SSD"/>
    <property type="match status" value="1"/>
</dbReference>
<feature type="transmembrane region" description="Helical" evidence="8">
    <location>
        <begin position="271"/>
        <end position="291"/>
    </location>
</feature>
<dbReference type="InterPro" id="IPR000731">
    <property type="entry name" value="SSD"/>
</dbReference>
<dbReference type="InterPro" id="IPR004869">
    <property type="entry name" value="MMPL_dom"/>
</dbReference>
<accession>A0ABU3Q0J4</accession>
<dbReference type="Gene3D" id="1.20.1640.10">
    <property type="entry name" value="Multidrug efflux transporter AcrB transmembrane domain"/>
    <property type="match status" value="2"/>
</dbReference>
<keyword evidence="3 8" id="KW-0812">Transmembrane</keyword>
<dbReference type="RefSeq" id="WP_315735332.1">
    <property type="nucleotide sequence ID" value="NZ_JAVYII010000009.1"/>
</dbReference>
<evidence type="ECO:0000256" key="2">
    <source>
        <dbReference type="ARBA" id="ARBA00022475"/>
    </source>
</evidence>
<dbReference type="SUPFAM" id="SSF82866">
    <property type="entry name" value="Multidrug efflux transporter AcrB transmembrane domain"/>
    <property type="match status" value="2"/>
</dbReference>
<sequence>MAELLYRLGRFSARRHWWVIGTWVVLLAATGGAYALFAGTPSTAISIPGTATSQVTEQLQEDFEAASGGSGSLVLETSDGSAFDEEQQAAITALMEEVGAVDGVQAATDPFATQAQLDGAAAELEGGQAEIDQGTAALEAGQTELDAAQAQLDAQRAQAEAAGTLAALEPQLQGTQAQLDESQEQLDDQRAELEAGAAVLEANREVAELSSGFRFVSDGRNAAIGAVSFAEPTNEVPNEVKDAIVDVVESADVPGVEVHVSQEISEGVPSILGPAEIVGVAIAALVLVVMLGTLIGAALPLVSALVGVGVATLAAMAFSDVVEFVSVTPVLGVMLGLAVGIDYSLFILNRHRRQLKQGVGLHESIGLANGTSGNAVVFAGATVMVALLALNITGIGFLGLMGTVGAGAVAVAILLAVTFTPALLAVVGMRILRKKERAAVGIGRHAADAAHATHADRPEIDRSPETDPRASKPMSTVRAVATLVVGIVALGVVALPALQMRLGLPDGSSAAPDTDAYAAFTTQSDEFGAGTTGPLVVVADLASPVDEDALALQQAAIGGAIADTGDVSAVVPIGASSDGTALAFQVIPDGGPNSESTSALVTELRELTPTDANGDEATLGVAGNASANIDISEQLSDVLPLYLGVVVGLSLLILVIVFRSILVPLTATAGFVLSLLASFGGITAIYQLGWLGGVFGVHEPGPILSFLPIIEIGILFGLAMDYQLFLVSGMREAYAHGAPARVAVQRGLLAGRAVVTAAAIIMISVFAGFIFSHSANIKPIGFGLAFGVLIDAFVVRMLLIPAAMHLLGRSAWWLPRWLDRLLPDVDVEGALLERSHAQGH</sequence>
<keyword evidence="6" id="KW-0175">Coiled coil</keyword>
<evidence type="ECO:0000313" key="10">
    <source>
        <dbReference type="EMBL" id="MDT9595000.1"/>
    </source>
</evidence>
<protein>
    <submittedName>
        <fullName evidence="10">MMPL family transporter</fullName>
    </submittedName>
</protein>
<feature type="transmembrane region" description="Helical" evidence="8">
    <location>
        <begin position="665"/>
        <end position="686"/>
    </location>
</feature>
<proteinExistence type="predicted"/>
<evidence type="ECO:0000256" key="6">
    <source>
        <dbReference type="SAM" id="Coils"/>
    </source>
</evidence>
<feature type="coiled-coil region" evidence="6">
    <location>
        <begin position="138"/>
        <end position="203"/>
    </location>
</feature>
<keyword evidence="11" id="KW-1185">Reference proteome</keyword>
<comment type="subcellular location">
    <subcellularLocation>
        <location evidence="1">Cell membrane</location>
        <topology evidence="1">Multi-pass membrane protein</topology>
    </subcellularLocation>
</comment>
<feature type="transmembrane region" description="Helical" evidence="8">
    <location>
        <begin position="324"/>
        <end position="348"/>
    </location>
</feature>
<feature type="transmembrane region" description="Helical" evidence="8">
    <location>
        <begin position="748"/>
        <end position="771"/>
    </location>
</feature>
<evidence type="ECO:0000256" key="8">
    <source>
        <dbReference type="SAM" id="Phobius"/>
    </source>
</evidence>
<feature type="transmembrane region" description="Helical" evidence="8">
    <location>
        <begin position="777"/>
        <end position="799"/>
    </location>
</feature>
<dbReference type="PANTHER" id="PTHR33406:SF13">
    <property type="entry name" value="MEMBRANE PROTEIN YDFJ"/>
    <property type="match status" value="1"/>
</dbReference>
<dbReference type="Pfam" id="PF03176">
    <property type="entry name" value="MMPL"/>
    <property type="match status" value="2"/>
</dbReference>
<comment type="caution">
    <text evidence="10">The sequence shown here is derived from an EMBL/GenBank/DDBJ whole genome shotgun (WGS) entry which is preliminary data.</text>
</comment>